<sequence length="256" mass="30012">MELIEGLIKYLDELKPIQIEHKDAEVSKEEDLEFLKEVVNQIKVKPASEKEREFLRYGFFFSGDHLFYDESFVKKMSSEKINQAILNHLFHFMSGAHFYDSYRITRGNRHMSVCALYFAHFNISKVKPSYVQNTRGSFYERHVKYDGKGLLFMPPTSSDKYFFEEYEAGNIGILDFMEFSTIEKYDFNEGIVYDYRMVLNHITVRRGINSINVIKKRIILLKNNDGTFTKVNASNAKGKELLELRKVMKTLGGEQK</sequence>
<gene>
    <name evidence="1" type="primary">584</name>
    <name evidence="1" type="ORF">G_584</name>
</gene>
<reference evidence="1 2" key="1">
    <citation type="submission" date="2011-09" db="EMBL/GenBank/DDBJ databases">
        <authorList>
            <person name="Pope W.H."/>
            <person name="Pedulla M.L."/>
            <person name="Ford M.E."/>
            <person name="Peebles C.L."/>
            <person name="Hatfull G.H."/>
            <person name="Hendrix R.W."/>
        </authorList>
    </citation>
    <scope>NUCLEOTIDE SEQUENCE [LARGE SCALE GENOMIC DNA]</scope>
    <source>
        <strain evidence="1">G</strain>
    </source>
</reference>
<name>G3MAW4_9CAUD</name>
<evidence type="ECO:0000313" key="2">
    <source>
        <dbReference type="Proteomes" id="UP000009273"/>
    </source>
</evidence>
<dbReference type="RefSeq" id="YP_009015876.1">
    <property type="nucleotide sequence ID" value="NC_023719.1"/>
</dbReference>
<evidence type="ECO:0000313" key="1">
    <source>
        <dbReference type="EMBL" id="AEO93829.1"/>
    </source>
</evidence>
<dbReference type="Proteomes" id="UP000009273">
    <property type="component" value="Segment"/>
</dbReference>
<dbReference type="GeneID" id="18563794"/>
<dbReference type="EMBL" id="JN638751">
    <property type="protein sequence ID" value="AEO93829.1"/>
    <property type="molecule type" value="Genomic_DNA"/>
</dbReference>
<keyword evidence="2" id="KW-1185">Reference proteome</keyword>
<proteinExistence type="predicted"/>
<dbReference type="KEGG" id="vg:18563794"/>
<organism evidence="1 2">
    <name type="scientific">Bacillus phage G</name>
    <dbReference type="NCBI Taxonomy" id="2884420"/>
    <lineage>
        <taxon>Viruses</taxon>
        <taxon>Duplodnaviria</taxon>
        <taxon>Heunggongvirae</taxon>
        <taxon>Uroviricota</taxon>
        <taxon>Caudoviricetes</taxon>
        <taxon>Donellivirus</taxon>
        <taxon>Donellivirus gee</taxon>
    </lineage>
</organism>
<accession>G3MAW4</accession>
<protein>
    <submittedName>
        <fullName evidence="1">Gp584</fullName>
    </submittedName>
</protein>